<protein>
    <submittedName>
        <fullName evidence="1">Uncharacterized protein</fullName>
    </submittedName>
</protein>
<keyword evidence="2" id="KW-1185">Reference proteome</keyword>
<dbReference type="EMBL" id="CP141890">
    <property type="protein sequence ID" value="WRT70345.1"/>
    <property type="molecule type" value="Genomic_DNA"/>
</dbReference>
<dbReference type="RefSeq" id="XP_062795084.1">
    <property type="nucleotide sequence ID" value="XM_062939033.1"/>
</dbReference>
<evidence type="ECO:0000313" key="1">
    <source>
        <dbReference type="EMBL" id="WRT70345.1"/>
    </source>
</evidence>
<sequence>MVPVPQTMSFGLADDADQARFATFASTQANTEQVAVPGIYGVSVDDEAPISIFVPKQNTTAHIDTDAEISRESGNTLGEYCIAGSIDLDHITHYSLIELAEIYFREGTSSFTTDSPMSRVNLGEGSEGWTQRVGTVRRIKWKANHTMTQSSNPNNIGFRSVSTIQKHGFPLSSARSVPDPVWEGYVKTLTPVGDDDTVRAHLY</sequence>
<organism evidence="1 2">
    <name type="scientific">Kwoniella shivajii</name>
    <dbReference type="NCBI Taxonomy" id="564305"/>
    <lineage>
        <taxon>Eukaryota</taxon>
        <taxon>Fungi</taxon>
        <taxon>Dikarya</taxon>
        <taxon>Basidiomycota</taxon>
        <taxon>Agaricomycotina</taxon>
        <taxon>Tremellomycetes</taxon>
        <taxon>Tremellales</taxon>
        <taxon>Cryptococcaceae</taxon>
        <taxon>Kwoniella</taxon>
    </lineage>
</organism>
<gene>
    <name evidence="1" type="ORF">IL334_007343</name>
</gene>
<accession>A0ABZ1D8E3</accession>
<name>A0ABZ1D8E3_9TREE</name>
<reference evidence="1 2" key="1">
    <citation type="submission" date="2024-01" db="EMBL/GenBank/DDBJ databases">
        <title>Comparative genomics of Cryptococcus and Kwoniella reveals pathogenesis evolution and contrasting modes of karyotype evolution via chromosome fusion or intercentromeric recombination.</title>
        <authorList>
            <person name="Coelho M.A."/>
            <person name="David-Palma M."/>
            <person name="Shea T."/>
            <person name="Bowers K."/>
            <person name="McGinley-Smith S."/>
            <person name="Mohammad A.W."/>
            <person name="Gnirke A."/>
            <person name="Yurkov A.M."/>
            <person name="Nowrousian M."/>
            <person name="Sun S."/>
            <person name="Cuomo C.A."/>
            <person name="Heitman J."/>
        </authorList>
    </citation>
    <scope>NUCLEOTIDE SEQUENCE [LARGE SCALE GENOMIC DNA]</scope>
    <source>
        <strain evidence="1">CBS 11374</strain>
    </source>
</reference>
<proteinExistence type="predicted"/>
<evidence type="ECO:0000313" key="2">
    <source>
        <dbReference type="Proteomes" id="UP001329825"/>
    </source>
</evidence>
<dbReference type="GeneID" id="87959473"/>
<dbReference type="Proteomes" id="UP001329825">
    <property type="component" value="Chromosome 10"/>
</dbReference>